<evidence type="ECO:0000256" key="1">
    <source>
        <dbReference type="ARBA" id="ARBA00023015"/>
    </source>
</evidence>
<keyword evidence="3" id="KW-0804">Transcription</keyword>
<accession>A0ABV6QMP8</accession>
<name>A0ABV6QMP8_9ACTN</name>
<dbReference type="Gene3D" id="1.10.10.10">
    <property type="entry name" value="Winged helix-like DNA-binding domain superfamily/Winged helix DNA-binding domain"/>
    <property type="match status" value="1"/>
</dbReference>
<evidence type="ECO:0000256" key="2">
    <source>
        <dbReference type="ARBA" id="ARBA00023125"/>
    </source>
</evidence>
<dbReference type="InterPro" id="IPR036388">
    <property type="entry name" value="WH-like_DNA-bd_sf"/>
</dbReference>
<protein>
    <submittedName>
        <fullName evidence="5">LuxR C-terminal-related transcriptional regulator</fullName>
    </submittedName>
</protein>
<keyword evidence="2" id="KW-0238">DNA-binding</keyword>
<comment type="caution">
    <text evidence="5">The sequence shown here is derived from an EMBL/GenBank/DDBJ whole genome shotgun (WGS) entry which is preliminary data.</text>
</comment>
<dbReference type="Proteomes" id="UP001589890">
    <property type="component" value="Unassembled WGS sequence"/>
</dbReference>
<dbReference type="InterPro" id="IPR000792">
    <property type="entry name" value="Tscrpt_reg_LuxR_C"/>
</dbReference>
<organism evidence="5 6">
    <name type="scientific">Kribbella deserti</name>
    <dbReference type="NCBI Taxonomy" id="1926257"/>
    <lineage>
        <taxon>Bacteria</taxon>
        <taxon>Bacillati</taxon>
        <taxon>Actinomycetota</taxon>
        <taxon>Actinomycetes</taxon>
        <taxon>Propionibacteriales</taxon>
        <taxon>Kribbellaceae</taxon>
        <taxon>Kribbella</taxon>
    </lineage>
</organism>
<dbReference type="RefSeq" id="WP_380048781.1">
    <property type="nucleotide sequence ID" value="NZ_JBHLTC010000019.1"/>
</dbReference>
<proteinExistence type="predicted"/>
<dbReference type="PANTHER" id="PTHR43214">
    <property type="entry name" value="TWO-COMPONENT RESPONSE REGULATOR"/>
    <property type="match status" value="1"/>
</dbReference>
<dbReference type="PANTHER" id="PTHR43214:SF24">
    <property type="entry name" value="TRANSCRIPTIONAL REGULATORY PROTEIN NARL-RELATED"/>
    <property type="match status" value="1"/>
</dbReference>
<keyword evidence="1" id="KW-0805">Transcription regulation</keyword>
<dbReference type="InterPro" id="IPR016032">
    <property type="entry name" value="Sig_transdc_resp-reg_C-effctor"/>
</dbReference>
<dbReference type="PROSITE" id="PS50043">
    <property type="entry name" value="HTH_LUXR_2"/>
    <property type="match status" value="1"/>
</dbReference>
<dbReference type="SUPFAM" id="SSF46894">
    <property type="entry name" value="C-terminal effector domain of the bipartite response regulators"/>
    <property type="match status" value="1"/>
</dbReference>
<evidence type="ECO:0000313" key="6">
    <source>
        <dbReference type="Proteomes" id="UP001589890"/>
    </source>
</evidence>
<feature type="domain" description="HTH luxR-type" evidence="4">
    <location>
        <begin position="187"/>
        <end position="253"/>
    </location>
</feature>
<dbReference type="EMBL" id="JBHLTC010000019">
    <property type="protein sequence ID" value="MFC0625883.1"/>
    <property type="molecule type" value="Genomic_DNA"/>
</dbReference>
<evidence type="ECO:0000313" key="5">
    <source>
        <dbReference type="EMBL" id="MFC0625883.1"/>
    </source>
</evidence>
<evidence type="ECO:0000256" key="3">
    <source>
        <dbReference type="ARBA" id="ARBA00023163"/>
    </source>
</evidence>
<dbReference type="InterPro" id="IPR039420">
    <property type="entry name" value="WalR-like"/>
</dbReference>
<dbReference type="CDD" id="cd06170">
    <property type="entry name" value="LuxR_C_like"/>
    <property type="match status" value="1"/>
</dbReference>
<reference evidence="5 6" key="1">
    <citation type="submission" date="2024-09" db="EMBL/GenBank/DDBJ databases">
        <authorList>
            <person name="Sun Q."/>
            <person name="Mori K."/>
        </authorList>
    </citation>
    <scope>NUCLEOTIDE SEQUENCE [LARGE SCALE GENOMIC DNA]</scope>
    <source>
        <strain evidence="5 6">CGMCC 1.15906</strain>
    </source>
</reference>
<evidence type="ECO:0000259" key="4">
    <source>
        <dbReference type="PROSITE" id="PS50043"/>
    </source>
</evidence>
<dbReference type="SMART" id="SM00421">
    <property type="entry name" value="HTH_LUXR"/>
    <property type="match status" value="1"/>
</dbReference>
<sequence>MTLHQIEVLDPARPAEDGMLTMTPRMTAAEVRGPALSALEAPAAAGGVRWLDGRAEIRAELDLLDASCLTERMAMVADLPPVRSHSVVGWRTRGVRARTIHQVAPLSGRAFGTDPDQEETRAFLAVSATMVIADRLTALVIQPPVETDGALSWRGMLIEDTRLVGLLCEMYDGVWECSLPFGADETPQPRVEELTERQECIGRLLATGAKDEAIARRLGLSLRTVRAEISRLTEALGARSRFQAGVQLARRYG</sequence>
<keyword evidence="6" id="KW-1185">Reference proteome</keyword>
<gene>
    <name evidence="5" type="ORF">ACFFGN_17530</name>
</gene>
<dbReference type="Pfam" id="PF00196">
    <property type="entry name" value="GerE"/>
    <property type="match status" value="1"/>
</dbReference>